<dbReference type="EMBL" id="CM044702">
    <property type="protein sequence ID" value="KAI5679181.1"/>
    <property type="molecule type" value="Genomic_DNA"/>
</dbReference>
<name>A0ACC0C315_CATRO</name>
<reference evidence="2" key="1">
    <citation type="journal article" date="2023" name="Nat. Plants">
        <title>Single-cell RNA sequencing provides a high-resolution roadmap for understanding the multicellular compartmentation of specialized metabolism.</title>
        <authorList>
            <person name="Sun S."/>
            <person name="Shen X."/>
            <person name="Li Y."/>
            <person name="Li Y."/>
            <person name="Wang S."/>
            <person name="Li R."/>
            <person name="Zhang H."/>
            <person name="Shen G."/>
            <person name="Guo B."/>
            <person name="Wei J."/>
            <person name="Xu J."/>
            <person name="St-Pierre B."/>
            <person name="Chen S."/>
            <person name="Sun C."/>
        </authorList>
    </citation>
    <scope>NUCLEOTIDE SEQUENCE [LARGE SCALE GENOMIC DNA]</scope>
</reference>
<evidence type="ECO:0000313" key="2">
    <source>
        <dbReference type="Proteomes" id="UP001060085"/>
    </source>
</evidence>
<sequence>MTQQKKKLKMMAQESVKLLGFWSQHRTLRVRLALEAKGIAYEYQDEDFIRSKSELLLKMNPIDETVPVLIHNDKPIINPIVILEYIDDNWTQAPKFLPHDDTLMKAKLRIWANFVSDQVVESMHPIALTQGEELEKFLKSYYKNLQIVEDGIKDLFGNGKPVIHNNNLNLLDLVIWSVLGPYKAFEEALDFSILDPLKYPLLHSRVSAINELEVTKKVMPDHSAMISFLKQFQQLMASKQHATS</sequence>
<dbReference type="Proteomes" id="UP001060085">
    <property type="component" value="Linkage Group LG02"/>
</dbReference>
<keyword evidence="2" id="KW-1185">Reference proteome</keyword>
<proteinExistence type="predicted"/>
<organism evidence="1 2">
    <name type="scientific">Catharanthus roseus</name>
    <name type="common">Madagascar periwinkle</name>
    <name type="synonym">Vinca rosea</name>
    <dbReference type="NCBI Taxonomy" id="4058"/>
    <lineage>
        <taxon>Eukaryota</taxon>
        <taxon>Viridiplantae</taxon>
        <taxon>Streptophyta</taxon>
        <taxon>Embryophyta</taxon>
        <taxon>Tracheophyta</taxon>
        <taxon>Spermatophyta</taxon>
        <taxon>Magnoliopsida</taxon>
        <taxon>eudicotyledons</taxon>
        <taxon>Gunneridae</taxon>
        <taxon>Pentapetalae</taxon>
        <taxon>asterids</taxon>
        <taxon>lamiids</taxon>
        <taxon>Gentianales</taxon>
        <taxon>Apocynaceae</taxon>
        <taxon>Rauvolfioideae</taxon>
        <taxon>Vinceae</taxon>
        <taxon>Catharanthinae</taxon>
        <taxon>Catharanthus</taxon>
    </lineage>
</organism>
<protein>
    <submittedName>
        <fullName evidence="1">Uncharacterized protein</fullName>
    </submittedName>
</protein>
<accession>A0ACC0C315</accession>
<evidence type="ECO:0000313" key="1">
    <source>
        <dbReference type="EMBL" id="KAI5679181.1"/>
    </source>
</evidence>
<comment type="caution">
    <text evidence="1">The sequence shown here is derived from an EMBL/GenBank/DDBJ whole genome shotgun (WGS) entry which is preliminary data.</text>
</comment>
<gene>
    <name evidence="1" type="ORF">M9H77_10131</name>
</gene>